<accession>A0A164MA87</accession>
<dbReference type="Proteomes" id="UP000076722">
    <property type="component" value="Unassembled WGS sequence"/>
</dbReference>
<proteinExistence type="predicted"/>
<reference evidence="1 2" key="1">
    <citation type="journal article" date="2016" name="Mol. Biol. Evol.">
        <title>Comparative Genomics of Early-Diverging Mushroom-Forming Fungi Provides Insights into the Origins of Lignocellulose Decay Capabilities.</title>
        <authorList>
            <person name="Nagy L.G."/>
            <person name="Riley R."/>
            <person name="Tritt A."/>
            <person name="Adam C."/>
            <person name="Daum C."/>
            <person name="Floudas D."/>
            <person name="Sun H."/>
            <person name="Yadav J.S."/>
            <person name="Pangilinan J."/>
            <person name="Larsson K.H."/>
            <person name="Matsuura K."/>
            <person name="Barry K."/>
            <person name="Labutti K."/>
            <person name="Kuo R."/>
            <person name="Ohm R.A."/>
            <person name="Bhattacharya S.S."/>
            <person name="Shirouzu T."/>
            <person name="Yoshinaga Y."/>
            <person name="Martin F.M."/>
            <person name="Grigoriev I.V."/>
            <person name="Hibbett D.S."/>
        </authorList>
    </citation>
    <scope>NUCLEOTIDE SEQUENCE [LARGE SCALE GENOMIC DNA]</scope>
    <source>
        <strain evidence="1 2">HHB9708</strain>
    </source>
</reference>
<keyword evidence="2" id="KW-1185">Reference proteome</keyword>
<name>A0A164MA87_9AGAM</name>
<sequence>MVEGPLALVRKQSPSRSSRKIVCGLAAPRPGPGADPFTVSAFAHKRPWYLLVLMLVDGE</sequence>
<organism evidence="1 2">
    <name type="scientific">Sistotremastrum niveocremeum HHB9708</name>
    <dbReference type="NCBI Taxonomy" id="1314777"/>
    <lineage>
        <taxon>Eukaryota</taxon>
        <taxon>Fungi</taxon>
        <taxon>Dikarya</taxon>
        <taxon>Basidiomycota</taxon>
        <taxon>Agaricomycotina</taxon>
        <taxon>Agaricomycetes</taxon>
        <taxon>Sistotremastrales</taxon>
        <taxon>Sistotremastraceae</taxon>
        <taxon>Sertulicium</taxon>
        <taxon>Sertulicium niveocremeum</taxon>
    </lineage>
</organism>
<gene>
    <name evidence="1" type="ORF">SISNIDRAFT_498787</name>
</gene>
<protein>
    <submittedName>
        <fullName evidence="1">Uncharacterized protein</fullName>
    </submittedName>
</protein>
<evidence type="ECO:0000313" key="2">
    <source>
        <dbReference type="Proteomes" id="UP000076722"/>
    </source>
</evidence>
<evidence type="ECO:0000313" key="1">
    <source>
        <dbReference type="EMBL" id="KZS86517.1"/>
    </source>
</evidence>
<dbReference type="AlphaFoldDB" id="A0A164MA87"/>
<dbReference type="EMBL" id="KV419490">
    <property type="protein sequence ID" value="KZS86517.1"/>
    <property type="molecule type" value="Genomic_DNA"/>
</dbReference>
<feature type="non-terminal residue" evidence="1">
    <location>
        <position position="59"/>
    </location>
</feature>